<dbReference type="Proteomes" id="UP000066124">
    <property type="component" value="Plasmid pHG1"/>
</dbReference>
<dbReference type="GeneID" id="25247300"/>
<evidence type="ECO:0000313" key="10">
    <source>
        <dbReference type="EMBL" id="AKU09133.1"/>
    </source>
</evidence>
<accession>A0A0K1IXU3</accession>
<feature type="transmembrane region" description="Helical" evidence="7">
    <location>
        <begin position="354"/>
        <end position="374"/>
    </location>
</feature>
<dbReference type="GO" id="GO:0022857">
    <property type="term" value="F:transmembrane transporter activity"/>
    <property type="evidence" value="ECO:0007669"/>
    <property type="project" value="TreeGrafter"/>
</dbReference>
<keyword evidence="4 7" id="KW-1133">Transmembrane helix</keyword>
<feature type="domain" description="ABC3 transporter permease C-terminal" evidence="8">
    <location>
        <begin position="269"/>
        <end position="382"/>
    </location>
</feature>
<keyword evidence="10" id="KW-0614">Plasmid</keyword>
<dbReference type="RefSeq" id="WP_050459958.1">
    <property type="nucleotide sequence ID" value="NZ_CP011948.1"/>
</dbReference>
<feature type="transmembrane region" description="Helical" evidence="7">
    <location>
        <begin position="28"/>
        <end position="52"/>
    </location>
</feature>
<dbReference type="InterPro" id="IPR003838">
    <property type="entry name" value="ABC3_permease_C"/>
</dbReference>
<dbReference type="KEGG" id="hgi:ABY42_15070"/>
<proteinExistence type="inferred from homology"/>
<comment type="subcellular location">
    <subcellularLocation>
        <location evidence="1">Cell membrane</location>
        <topology evidence="1">Multi-pass membrane protein</topology>
    </subcellularLocation>
</comment>
<evidence type="ECO:0000256" key="6">
    <source>
        <dbReference type="ARBA" id="ARBA00038076"/>
    </source>
</evidence>
<evidence type="ECO:0000256" key="3">
    <source>
        <dbReference type="ARBA" id="ARBA00022692"/>
    </source>
</evidence>
<sequence length="390" mass="41411">MSLRHRIAGRFPRLVIARRNISRAKVRSILAAASILIGVVAIGAIGAGGAAFKQSQLQSIQAQGATSVYVSPGADMEASHFDREDVKAIDETVGAAAVVATEPGSMELITSDGTRDGVSVTYIDDPRQLHEVERGGIPDNWRQSVVVSHEFAADRGVELGERLKLVSETETASGTVETEHTYRVVAVLAESQSFGGGGLFLPIEETGDRQYSRVEVMTESTDRAEAVAEALRDRFNDRKDRLLVFELTSLVRLLKTLVNGINAFLAGLGSISLLVAGVSIANTMLMAVIKRREEIGVLRAVGYGKVDIVRILLVEAVLLGTLGSAVGLAIAVVVAMVANVLFLGDPFAFTQSALLYLAGAVGFGILTSLLAGAYPAWRAANERPIDALRG</sequence>
<dbReference type="InterPro" id="IPR025857">
    <property type="entry name" value="MacB_PCD"/>
</dbReference>
<keyword evidence="3 7" id="KW-0812">Transmembrane</keyword>
<keyword evidence="5 7" id="KW-0472">Membrane</keyword>
<evidence type="ECO:0000259" key="9">
    <source>
        <dbReference type="Pfam" id="PF12704"/>
    </source>
</evidence>
<reference evidence="11" key="1">
    <citation type="journal article" date="2015" name="J. Biotechnol.">
        <title>Complete genome sequence of Haloferax gibbonsii strain ARA6, a potential producer of polyhydroxyalkanoates and halocins isolated from Araruama, Rio de Janeiro, Brasil.</title>
        <authorList>
            <person name="Pinto L.H."/>
            <person name="D'Alincourt Carvalho-Assef A.P."/>
            <person name="Vieira R.P."/>
            <person name="Clementino M.M."/>
            <person name="Albano R.M."/>
        </authorList>
    </citation>
    <scope>NUCLEOTIDE SEQUENCE [LARGE SCALE GENOMIC DNA]</scope>
    <source>
        <strain evidence="11">ARA6</strain>
        <plasmid evidence="11">Plasmid pHG1</plasmid>
    </source>
</reference>
<name>A0A0K1IXU3_HALGI</name>
<keyword evidence="2" id="KW-1003">Cell membrane</keyword>
<dbReference type="EMBL" id="CP011948">
    <property type="protein sequence ID" value="AKU09133.1"/>
    <property type="molecule type" value="Genomic_DNA"/>
</dbReference>
<evidence type="ECO:0000256" key="7">
    <source>
        <dbReference type="SAM" id="Phobius"/>
    </source>
</evidence>
<feature type="transmembrane region" description="Helical" evidence="7">
    <location>
        <begin position="263"/>
        <end position="288"/>
    </location>
</feature>
<comment type="similarity">
    <text evidence="6">Belongs to the ABC-4 integral membrane protein family.</text>
</comment>
<dbReference type="PATRIC" id="fig|35746.4.peg.3241"/>
<evidence type="ECO:0000256" key="2">
    <source>
        <dbReference type="ARBA" id="ARBA00022475"/>
    </source>
</evidence>
<feature type="domain" description="MacB-like periplasmic core" evidence="9">
    <location>
        <begin position="28"/>
        <end position="233"/>
    </location>
</feature>
<dbReference type="AlphaFoldDB" id="A0A0K1IXU3"/>
<gene>
    <name evidence="10" type="ORF">ABY42_15070</name>
</gene>
<evidence type="ECO:0000259" key="8">
    <source>
        <dbReference type="Pfam" id="PF02687"/>
    </source>
</evidence>
<evidence type="ECO:0000313" key="11">
    <source>
        <dbReference type="Proteomes" id="UP000066124"/>
    </source>
</evidence>
<dbReference type="PANTHER" id="PTHR30572:SF4">
    <property type="entry name" value="ABC TRANSPORTER PERMEASE YTRF"/>
    <property type="match status" value="1"/>
</dbReference>
<dbReference type="GO" id="GO:0005886">
    <property type="term" value="C:plasma membrane"/>
    <property type="evidence" value="ECO:0007669"/>
    <property type="project" value="UniProtKB-SubCell"/>
</dbReference>
<dbReference type="PANTHER" id="PTHR30572">
    <property type="entry name" value="MEMBRANE COMPONENT OF TRANSPORTER-RELATED"/>
    <property type="match status" value="1"/>
</dbReference>
<organism evidence="10 11">
    <name type="scientific">Haloferax gibbonsii</name>
    <dbReference type="NCBI Taxonomy" id="35746"/>
    <lineage>
        <taxon>Archaea</taxon>
        <taxon>Methanobacteriati</taxon>
        <taxon>Methanobacteriota</taxon>
        <taxon>Stenosarchaea group</taxon>
        <taxon>Halobacteria</taxon>
        <taxon>Halobacteriales</taxon>
        <taxon>Haloferacaceae</taxon>
        <taxon>Haloferax</taxon>
    </lineage>
</organism>
<evidence type="ECO:0000256" key="4">
    <source>
        <dbReference type="ARBA" id="ARBA00022989"/>
    </source>
</evidence>
<protein>
    <submittedName>
        <fullName evidence="10">ABC transporter permease</fullName>
    </submittedName>
</protein>
<evidence type="ECO:0000256" key="1">
    <source>
        <dbReference type="ARBA" id="ARBA00004651"/>
    </source>
</evidence>
<dbReference type="InterPro" id="IPR050250">
    <property type="entry name" value="Macrolide_Exporter_MacB"/>
</dbReference>
<dbReference type="Pfam" id="PF02687">
    <property type="entry name" value="FtsX"/>
    <property type="match status" value="1"/>
</dbReference>
<dbReference type="Pfam" id="PF12704">
    <property type="entry name" value="MacB_PCD"/>
    <property type="match status" value="1"/>
</dbReference>
<feature type="transmembrane region" description="Helical" evidence="7">
    <location>
        <begin position="309"/>
        <end position="342"/>
    </location>
</feature>
<geneLocation type="plasmid" evidence="10 11">
    <name>pHG1</name>
</geneLocation>
<evidence type="ECO:0000256" key="5">
    <source>
        <dbReference type="ARBA" id="ARBA00023136"/>
    </source>
</evidence>